<comment type="caution">
    <text evidence="1">The sequence shown here is derived from an EMBL/GenBank/DDBJ whole genome shotgun (WGS) entry which is preliminary data.</text>
</comment>
<gene>
    <name evidence="1" type="ORF">QU481_07115</name>
</gene>
<evidence type="ECO:0000313" key="1">
    <source>
        <dbReference type="EMBL" id="MDN0074661.1"/>
    </source>
</evidence>
<protein>
    <recommendedName>
        <fullName evidence="3">VOC domain-containing protein</fullName>
    </recommendedName>
</protein>
<accession>A0ABT7XLJ7</accession>
<name>A0ABT7XLJ7_9NEIS</name>
<sequence>MQRPADVAMGWSPRDARYAVVLLVQGATATESPAECPRYSDSYDAVFFTDPSGIALEFCYTSNLTH</sequence>
<dbReference type="EMBL" id="JAUEDK010000009">
    <property type="protein sequence ID" value="MDN0074661.1"/>
    <property type="molecule type" value="Genomic_DNA"/>
</dbReference>
<evidence type="ECO:0000313" key="2">
    <source>
        <dbReference type="Proteomes" id="UP001168540"/>
    </source>
</evidence>
<dbReference type="Gene3D" id="3.10.180.10">
    <property type="entry name" value="2,3-Dihydroxybiphenyl 1,2-Dioxygenase, domain 1"/>
    <property type="match status" value="1"/>
</dbReference>
<dbReference type="InterPro" id="IPR029068">
    <property type="entry name" value="Glyas_Bleomycin-R_OHBP_Dase"/>
</dbReference>
<reference evidence="1" key="1">
    <citation type="submission" date="2023-06" db="EMBL/GenBank/DDBJ databases">
        <authorList>
            <person name="Zhang S."/>
        </authorList>
    </citation>
    <scope>NUCLEOTIDE SEQUENCE</scope>
    <source>
        <strain evidence="1">SG2303</strain>
    </source>
</reference>
<keyword evidence="2" id="KW-1185">Reference proteome</keyword>
<dbReference type="Proteomes" id="UP001168540">
    <property type="component" value="Unassembled WGS sequence"/>
</dbReference>
<evidence type="ECO:0008006" key="3">
    <source>
        <dbReference type="Google" id="ProtNLM"/>
    </source>
</evidence>
<proteinExistence type="predicted"/>
<dbReference type="RefSeq" id="WP_289829236.1">
    <property type="nucleotide sequence ID" value="NZ_JAUEDK010000009.1"/>
</dbReference>
<organism evidence="1 2">
    <name type="scientific">Crenobacter oryzisoli</name>
    <dbReference type="NCBI Taxonomy" id="3056844"/>
    <lineage>
        <taxon>Bacteria</taxon>
        <taxon>Pseudomonadati</taxon>
        <taxon>Pseudomonadota</taxon>
        <taxon>Betaproteobacteria</taxon>
        <taxon>Neisseriales</taxon>
        <taxon>Neisseriaceae</taxon>
        <taxon>Crenobacter</taxon>
    </lineage>
</organism>